<dbReference type="PANTHER" id="PTHR43316">
    <property type="entry name" value="HYDROLASE, HALOACID DELAHOGENASE-RELATED"/>
    <property type="match status" value="1"/>
</dbReference>
<dbReference type="PATRIC" id="fig|1423739.3.peg.2489"/>
<dbReference type="AlphaFoldDB" id="A0A0R1SH74"/>
<gene>
    <name evidence="2" type="ORF">FC85_GL002393</name>
</gene>
<dbReference type="Pfam" id="PF00702">
    <property type="entry name" value="Hydrolase"/>
    <property type="match status" value="1"/>
</dbReference>
<dbReference type="InterPro" id="IPR023198">
    <property type="entry name" value="PGP-like_dom2"/>
</dbReference>
<reference evidence="2 3" key="1">
    <citation type="journal article" date="2015" name="Genome Announc.">
        <title>Expanding the biotechnology potential of lactobacilli through comparative genomics of 213 strains and associated genera.</title>
        <authorList>
            <person name="Sun Z."/>
            <person name="Harris H.M."/>
            <person name="McCann A."/>
            <person name="Guo C."/>
            <person name="Argimon S."/>
            <person name="Zhang W."/>
            <person name="Yang X."/>
            <person name="Jeffery I.B."/>
            <person name="Cooney J.C."/>
            <person name="Kagawa T.F."/>
            <person name="Liu W."/>
            <person name="Song Y."/>
            <person name="Salvetti E."/>
            <person name="Wrobel A."/>
            <person name="Rasinkangas P."/>
            <person name="Parkhill J."/>
            <person name="Rea M.C."/>
            <person name="O'Sullivan O."/>
            <person name="Ritari J."/>
            <person name="Douillard F.P."/>
            <person name="Paul Ross R."/>
            <person name="Yang R."/>
            <person name="Briner A.E."/>
            <person name="Felis G.E."/>
            <person name="de Vos W.M."/>
            <person name="Barrangou R."/>
            <person name="Klaenhammer T.R."/>
            <person name="Caufield P.W."/>
            <person name="Cui Y."/>
            <person name="Zhang H."/>
            <person name="O'Toole P.W."/>
        </authorList>
    </citation>
    <scope>NUCLEOTIDE SEQUENCE [LARGE SCALE GENOMIC DNA]</scope>
    <source>
        <strain evidence="2 3">DSM 14421</strain>
    </source>
</reference>
<dbReference type="InterPro" id="IPR023214">
    <property type="entry name" value="HAD_sf"/>
</dbReference>
<dbReference type="STRING" id="1423739.FC85_GL002393"/>
<sequence>MDLTFDCYGTLLDTRAIRNWFLKISQQNNLDGQAAWHQFESWEDRLMYGEPTLPYLVLLKRNLAYIDMTLKTGTLFSDQLSQLIAAYQALEPWPEVVTTLRQLRLAGNWVILMSNSTPELMTAHLKSLGHQVDQVILPEQTGCYKPEIKFFKYAAQQVSHDHIHVAMGYWWDVIPCRKMGWPVVWINRNGLTAFADNQPTATLPNLTGLPKFIQQFSESN</sequence>
<name>A0A0R1SH74_9LACO</name>
<dbReference type="InterPro" id="IPR036412">
    <property type="entry name" value="HAD-like_sf"/>
</dbReference>
<dbReference type="Gene3D" id="1.10.150.240">
    <property type="entry name" value="Putative phosphatase, domain 2"/>
    <property type="match status" value="1"/>
</dbReference>
<dbReference type="SFLD" id="SFLDS00003">
    <property type="entry name" value="Haloacid_Dehalogenase"/>
    <property type="match status" value="1"/>
</dbReference>
<keyword evidence="1 2" id="KW-0378">Hydrolase</keyword>
<dbReference type="EMBL" id="AZEY01000023">
    <property type="protein sequence ID" value="KRL68577.1"/>
    <property type="molecule type" value="Genomic_DNA"/>
</dbReference>
<proteinExistence type="predicted"/>
<evidence type="ECO:0000313" key="2">
    <source>
        <dbReference type="EMBL" id="KRL68577.1"/>
    </source>
</evidence>
<dbReference type="SUPFAM" id="SSF56784">
    <property type="entry name" value="HAD-like"/>
    <property type="match status" value="1"/>
</dbReference>
<dbReference type="GO" id="GO:0016787">
    <property type="term" value="F:hydrolase activity"/>
    <property type="evidence" value="ECO:0007669"/>
    <property type="project" value="UniProtKB-KW"/>
</dbReference>
<dbReference type="Gene3D" id="3.40.50.1000">
    <property type="entry name" value="HAD superfamily/HAD-like"/>
    <property type="match status" value="1"/>
</dbReference>
<dbReference type="SFLD" id="SFLDG01129">
    <property type="entry name" value="C1.5:_HAD__Beta-PGM__Phosphata"/>
    <property type="match status" value="1"/>
</dbReference>
<dbReference type="InterPro" id="IPR051540">
    <property type="entry name" value="S-2-haloacid_dehalogenase"/>
</dbReference>
<accession>A0A0R1SH74</accession>
<evidence type="ECO:0000256" key="1">
    <source>
        <dbReference type="ARBA" id="ARBA00022801"/>
    </source>
</evidence>
<dbReference type="RefSeq" id="WP_057864017.1">
    <property type="nucleotide sequence ID" value="NZ_AZEY01000023.1"/>
</dbReference>
<comment type="caution">
    <text evidence="2">The sequence shown here is derived from an EMBL/GenBank/DDBJ whole genome shotgun (WGS) entry which is preliminary data.</text>
</comment>
<organism evidence="2 3">
    <name type="scientific">Lentilactobacillus diolivorans DSM 14421</name>
    <dbReference type="NCBI Taxonomy" id="1423739"/>
    <lineage>
        <taxon>Bacteria</taxon>
        <taxon>Bacillati</taxon>
        <taxon>Bacillota</taxon>
        <taxon>Bacilli</taxon>
        <taxon>Lactobacillales</taxon>
        <taxon>Lactobacillaceae</taxon>
        <taxon>Lentilactobacillus</taxon>
    </lineage>
</organism>
<dbReference type="Proteomes" id="UP000052013">
    <property type="component" value="Unassembled WGS sequence"/>
</dbReference>
<dbReference type="PANTHER" id="PTHR43316:SF9">
    <property type="entry name" value="ACID DEHALOGENASE, PUTATIVE (AFU_ORTHOLOGUE AFUA_6G14460)-RELATED"/>
    <property type="match status" value="1"/>
</dbReference>
<protein>
    <submittedName>
        <fullName evidence="2">Haloacid dehalogenase family hydrolase</fullName>
    </submittedName>
</protein>
<evidence type="ECO:0000313" key="3">
    <source>
        <dbReference type="Proteomes" id="UP000052013"/>
    </source>
</evidence>